<keyword evidence="2" id="KW-0378">Hydrolase</keyword>
<dbReference type="Gene3D" id="3.10.129.10">
    <property type="entry name" value="Hotdog Thioesterase"/>
    <property type="match status" value="1"/>
</dbReference>
<dbReference type="SUPFAM" id="SSF54637">
    <property type="entry name" value="Thioesterase/thiol ester dehydrase-isomerase"/>
    <property type="match status" value="1"/>
</dbReference>
<dbReference type="InterPro" id="IPR006683">
    <property type="entry name" value="Thioestr_dom"/>
</dbReference>
<dbReference type="InterPro" id="IPR029069">
    <property type="entry name" value="HotDog_dom_sf"/>
</dbReference>
<keyword evidence="5" id="KW-1185">Reference proteome</keyword>
<dbReference type="EMBL" id="JAPQER010000016">
    <property type="protein sequence ID" value="MCY6485905.1"/>
    <property type="molecule type" value="Genomic_DNA"/>
</dbReference>
<dbReference type="Pfam" id="PF03061">
    <property type="entry name" value="4HBT"/>
    <property type="match status" value="1"/>
</dbReference>
<reference evidence="4" key="1">
    <citation type="submission" date="2022-12" db="EMBL/GenBank/DDBJ databases">
        <authorList>
            <person name="Wang J."/>
        </authorList>
    </citation>
    <scope>NUCLEOTIDE SEQUENCE</scope>
    <source>
        <strain evidence="4">HY-45-18</strain>
    </source>
</reference>
<dbReference type="Proteomes" id="UP001078443">
    <property type="component" value="Unassembled WGS sequence"/>
</dbReference>
<dbReference type="PANTHER" id="PTHR21660:SF1">
    <property type="entry name" value="ACYL-COENZYME A THIOESTERASE 13"/>
    <property type="match status" value="1"/>
</dbReference>
<sequence>MKEYNDIEEIIKYNINKCMEFGKEECIINCLEIMEPRYIDFFRNERLTVAFPILEQFLNPLKCMQGGFITAAFDNAFGAFCCLHEDLIPATTIDISTSYQRPIFLGDELIITVYMKLKGKTIIHMTGEAYNKENKLIATSSTNLMRLKKA</sequence>
<comment type="caution">
    <text evidence="4">The sequence shown here is derived from an EMBL/GenBank/DDBJ whole genome shotgun (WGS) entry which is preliminary data.</text>
</comment>
<proteinExistence type="inferred from homology"/>
<dbReference type="InterPro" id="IPR039298">
    <property type="entry name" value="ACOT13"/>
</dbReference>
<dbReference type="PANTHER" id="PTHR21660">
    <property type="entry name" value="THIOESTERASE SUPERFAMILY MEMBER-RELATED"/>
    <property type="match status" value="1"/>
</dbReference>
<dbReference type="RefSeq" id="WP_268042661.1">
    <property type="nucleotide sequence ID" value="NZ_JAPQER010000016.1"/>
</dbReference>
<protein>
    <submittedName>
        <fullName evidence="4">PaaI family thioesterase</fullName>
    </submittedName>
</protein>
<evidence type="ECO:0000313" key="5">
    <source>
        <dbReference type="Proteomes" id="UP001078443"/>
    </source>
</evidence>
<feature type="domain" description="Thioesterase" evidence="3">
    <location>
        <begin position="66"/>
        <end position="137"/>
    </location>
</feature>
<dbReference type="CDD" id="cd03443">
    <property type="entry name" value="PaaI_thioesterase"/>
    <property type="match status" value="1"/>
</dbReference>
<accession>A0ABT4D6T8</accession>
<evidence type="ECO:0000313" key="4">
    <source>
        <dbReference type="EMBL" id="MCY6485905.1"/>
    </source>
</evidence>
<organism evidence="4 5">
    <name type="scientific">Clostridium aestuarii</name>
    <dbReference type="NCBI Taxonomy" id="338193"/>
    <lineage>
        <taxon>Bacteria</taxon>
        <taxon>Bacillati</taxon>
        <taxon>Bacillota</taxon>
        <taxon>Clostridia</taxon>
        <taxon>Eubacteriales</taxon>
        <taxon>Clostridiaceae</taxon>
        <taxon>Clostridium</taxon>
    </lineage>
</organism>
<gene>
    <name evidence="4" type="ORF">OW763_16460</name>
</gene>
<evidence type="ECO:0000256" key="2">
    <source>
        <dbReference type="ARBA" id="ARBA00022801"/>
    </source>
</evidence>
<evidence type="ECO:0000256" key="1">
    <source>
        <dbReference type="ARBA" id="ARBA00008324"/>
    </source>
</evidence>
<name>A0ABT4D6T8_9CLOT</name>
<comment type="similarity">
    <text evidence="1">Belongs to the thioesterase PaaI family.</text>
</comment>
<evidence type="ECO:0000259" key="3">
    <source>
        <dbReference type="Pfam" id="PF03061"/>
    </source>
</evidence>